<dbReference type="EMBL" id="GGEC01053506">
    <property type="protein sequence ID" value="MBX33990.1"/>
    <property type="molecule type" value="Transcribed_RNA"/>
</dbReference>
<name>A0A2P2MUT6_RHIMU</name>
<evidence type="ECO:0000256" key="1">
    <source>
        <dbReference type="SAM" id="Phobius"/>
    </source>
</evidence>
<feature type="transmembrane region" description="Helical" evidence="1">
    <location>
        <begin position="12"/>
        <end position="35"/>
    </location>
</feature>
<keyword evidence="1" id="KW-0472">Membrane</keyword>
<dbReference type="AlphaFoldDB" id="A0A2P2MUT6"/>
<accession>A0A2P2MUT6</accession>
<evidence type="ECO:0000313" key="2">
    <source>
        <dbReference type="EMBL" id="MBX33990.1"/>
    </source>
</evidence>
<dbReference type="GO" id="GO:0016301">
    <property type="term" value="F:kinase activity"/>
    <property type="evidence" value="ECO:0007669"/>
    <property type="project" value="UniProtKB-KW"/>
</dbReference>
<keyword evidence="2" id="KW-0808">Transferase</keyword>
<keyword evidence="1" id="KW-1133">Transmembrane helix</keyword>
<keyword evidence="1" id="KW-0812">Transmembrane</keyword>
<reference evidence="2" key="1">
    <citation type="submission" date="2018-02" db="EMBL/GenBank/DDBJ databases">
        <title>Rhizophora mucronata_Transcriptome.</title>
        <authorList>
            <person name="Meera S.P."/>
            <person name="Sreeshan A."/>
            <person name="Augustine A."/>
        </authorList>
    </citation>
    <scope>NUCLEOTIDE SEQUENCE</scope>
    <source>
        <tissue evidence="2">Leaf</tissue>
    </source>
</reference>
<protein>
    <submittedName>
        <fullName evidence="2">Fructose-6-phosphate 2-kinase/fructose-2 6-bisphosphatase</fullName>
    </submittedName>
</protein>
<keyword evidence="2" id="KW-0418">Kinase</keyword>
<sequence>MIRRSLHIVSKNIILQFPSAICISIFLLFLVLFVASNIPT</sequence>
<proteinExistence type="predicted"/>
<organism evidence="2">
    <name type="scientific">Rhizophora mucronata</name>
    <name type="common">Asiatic mangrove</name>
    <dbReference type="NCBI Taxonomy" id="61149"/>
    <lineage>
        <taxon>Eukaryota</taxon>
        <taxon>Viridiplantae</taxon>
        <taxon>Streptophyta</taxon>
        <taxon>Embryophyta</taxon>
        <taxon>Tracheophyta</taxon>
        <taxon>Spermatophyta</taxon>
        <taxon>Magnoliopsida</taxon>
        <taxon>eudicotyledons</taxon>
        <taxon>Gunneridae</taxon>
        <taxon>Pentapetalae</taxon>
        <taxon>rosids</taxon>
        <taxon>fabids</taxon>
        <taxon>Malpighiales</taxon>
        <taxon>Rhizophoraceae</taxon>
        <taxon>Rhizophora</taxon>
    </lineage>
</organism>